<keyword evidence="2" id="KW-1185">Reference proteome</keyword>
<dbReference type="Pfam" id="PF05708">
    <property type="entry name" value="Peptidase_C92"/>
    <property type="match status" value="1"/>
</dbReference>
<name>A0A560HII4_9PROT</name>
<comment type="caution">
    <text evidence="1">The sequence shown here is derived from an EMBL/GenBank/DDBJ whole genome shotgun (WGS) entry which is preliminary data.</text>
</comment>
<dbReference type="InterPro" id="IPR038765">
    <property type="entry name" value="Papain-like_cys_pep_sf"/>
</dbReference>
<dbReference type="Gene3D" id="3.90.1720.10">
    <property type="entry name" value="endopeptidase domain like (from Nostoc punctiforme)"/>
    <property type="match status" value="1"/>
</dbReference>
<dbReference type="Proteomes" id="UP000315751">
    <property type="component" value="Unassembled WGS sequence"/>
</dbReference>
<reference evidence="1 2" key="1">
    <citation type="submission" date="2019-06" db="EMBL/GenBank/DDBJ databases">
        <title>Genomic Encyclopedia of Type Strains, Phase IV (KMG-V): Genome sequencing to study the core and pangenomes of soil and plant-associated prokaryotes.</title>
        <authorList>
            <person name="Whitman W."/>
        </authorList>
    </citation>
    <scope>NUCLEOTIDE SEQUENCE [LARGE SCALE GENOMIC DNA]</scope>
    <source>
        <strain evidence="1 2">BR 11622</strain>
    </source>
</reference>
<dbReference type="OrthoDB" id="7843671at2"/>
<gene>
    <name evidence="1" type="ORF">FBZ90_101146</name>
</gene>
<dbReference type="EMBL" id="VITR01000001">
    <property type="protein sequence ID" value="TWB45811.1"/>
    <property type="molecule type" value="Genomic_DNA"/>
</dbReference>
<evidence type="ECO:0000313" key="2">
    <source>
        <dbReference type="Proteomes" id="UP000315751"/>
    </source>
</evidence>
<dbReference type="SUPFAM" id="SSF54001">
    <property type="entry name" value="Cysteine proteinases"/>
    <property type="match status" value="1"/>
</dbReference>
<organism evidence="1 2">
    <name type="scientific">Nitrospirillum amazonense</name>
    <dbReference type="NCBI Taxonomy" id="28077"/>
    <lineage>
        <taxon>Bacteria</taxon>
        <taxon>Pseudomonadati</taxon>
        <taxon>Pseudomonadota</taxon>
        <taxon>Alphaproteobacteria</taxon>
        <taxon>Rhodospirillales</taxon>
        <taxon>Azospirillaceae</taxon>
        <taxon>Nitrospirillum</taxon>
    </lineage>
</organism>
<proteinExistence type="predicted"/>
<sequence>MKRIDFSNLKPGDIILTASNTATGRLIRLTTKGTVSHAMIYVQTGSIIDSTSEGVQSRNLQRMIFDEKENFYVFRTKTPLTDLQVRQVIDFARSQIGVRYSKMEAARTFWTRRKSRSNRQFCSRLVATSYAKTGIQIVPNEDYCSPEDLRRSSLLFELEHIEEKLTEQEATVWLNRPDPNDRMRQTHNYILSASRELDTSIEDFTSLTQYLVNHPESDDIVAKIYTDSGYLELYKPEYFDSIAHFDIGILESSTNTKTIEEIRTYCIQTIKEGYTGNLRFATTLAEYKRIQARHRRKTFNLLINLYEELVKLDQVRRETALQWLRSHFPADAATHLETIIPHSEIWLSIVEQVEPNLHALAKRTIAAGDIGGCSTCGDPARDYRLVNNAEAMPGVPSLRLCDDCVGIRRGYGEILEPF</sequence>
<dbReference type="AlphaFoldDB" id="A0A560HII4"/>
<dbReference type="InterPro" id="IPR024453">
    <property type="entry name" value="Peptidase_C92"/>
</dbReference>
<protein>
    <submittedName>
        <fullName evidence="1">Permuted papain-like amidase YaeF/Yiix C92 family enzyme</fullName>
    </submittedName>
</protein>
<accession>A0A560HII4</accession>
<evidence type="ECO:0000313" key="1">
    <source>
        <dbReference type="EMBL" id="TWB45811.1"/>
    </source>
</evidence>
<dbReference type="RefSeq" id="WP_145729035.1">
    <property type="nucleotide sequence ID" value="NZ_VITR01000001.1"/>
</dbReference>